<keyword evidence="1" id="KW-0175">Coiled coil</keyword>
<gene>
    <name evidence="2" type="ORF">F6J89_14500</name>
</gene>
<feature type="coiled-coil region" evidence="1">
    <location>
        <begin position="65"/>
        <end position="114"/>
    </location>
</feature>
<protein>
    <submittedName>
        <fullName evidence="2">Plasmid segregation centromere-binding protein ParR</fullName>
    </submittedName>
</protein>
<evidence type="ECO:0000313" key="2">
    <source>
        <dbReference type="EMBL" id="NER28806.1"/>
    </source>
</evidence>
<comment type="caution">
    <text evidence="2">The sequence shown here is derived from an EMBL/GenBank/DDBJ whole genome shotgun (WGS) entry which is preliminary data.</text>
</comment>
<dbReference type="EMBL" id="JAAHFQ010000263">
    <property type="protein sequence ID" value="NER28806.1"/>
    <property type="molecule type" value="Genomic_DNA"/>
</dbReference>
<sequence>MFFGLNKNKNKKSVIFDQEVADQCLLEVVETELSKQAHKSFSELCKEALWQFLCVPEALKPNPRKEAIEQQATEVQRQLAELEGRLFNKESSRLEAIERQLHLLTQQISQLSVIVNQQQYLEPHQQPPQLESEVQTLIPDTTQDADPLLNRLSPLLEDF</sequence>
<name>A0A6B3N526_9CYAN</name>
<organism evidence="2">
    <name type="scientific">Symploca sp. SIO1C4</name>
    <dbReference type="NCBI Taxonomy" id="2607765"/>
    <lineage>
        <taxon>Bacteria</taxon>
        <taxon>Bacillati</taxon>
        <taxon>Cyanobacteriota</taxon>
        <taxon>Cyanophyceae</taxon>
        <taxon>Coleofasciculales</taxon>
        <taxon>Coleofasciculaceae</taxon>
        <taxon>Symploca</taxon>
    </lineage>
</organism>
<reference evidence="2" key="1">
    <citation type="submission" date="2019-11" db="EMBL/GenBank/DDBJ databases">
        <title>Genomic insights into an expanded diversity of filamentous marine cyanobacteria reveals the extraordinary biosynthetic potential of Moorea and Okeania.</title>
        <authorList>
            <person name="Ferreira Leao T."/>
            <person name="Wang M."/>
            <person name="Moss N."/>
            <person name="Da Silva R."/>
            <person name="Sanders J."/>
            <person name="Nurk S."/>
            <person name="Gurevich A."/>
            <person name="Humphrey G."/>
            <person name="Reher R."/>
            <person name="Zhu Q."/>
            <person name="Belda-Ferre P."/>
            <person name="Glukhov E."/>
            <person name="Rex R."/>
            <person name="Dorrestein P.C."/>
            <person name="Knight R."/>
            <person name="Pevzner P."/>
            <person name="Gerwick W.H."/>
            <person name="Gerwick L."/>
        </authorList>
    </citation>
    <scope>NUCLEOTIDE SEQUENCE</scope>
    <source>
        <strain evidence="2">SIO1C4</strain>
    </source>
</reference>
<dbReference type="AlphaFoldDB" id="A0A6B3N526"/>
<proteinExistence type="predicted"/>
<evidence type="ECO:0000256" key="1">
    <source>
        <dbReference type="SAM" id="Coils"/>
    </source>
</evidence>
<accession>A0A6B3N526</accession>